<evidence type="ECO:0000313" key="2">
    <source>
        <dbReference type="EMBL" id="CBL17273.1"/>
    </source>
</evidence>
<evidence type="ECO:0000313" key="3">
    <source>
        <dbReference type="Proteomes" id="UP000007054"/>
    </source>
</evidence>
<organism evidence="2 3">
    <name type="scientific">Ruminococcus champanellensis (strain DSM 18848 / JCM 17042 / KCTC 15320 / 18P13)</name>
    <dbReference type="NCBI Taxonomy" id="213810"/>
    <lineage>
        <taxon>Bacteria</taxon>
        <taxon>Bacillati</taxon>
        <taxon>Bacillota</taxon>
        <taxon>Clostridia</taxon>
        <taxon>Eubacteriales</taxon>
        <taxon>Oscillospiraceae</taxon>
        <taxon>Ruminococcus</taxon>
    </lineage>
</organism>
<reference evidence="2" key="1">
    <citation type="submission" date="2010-03" db="EMBL/GenBank/DDBJ databases">
        <title>The genome sequence of Ruminococcus sp. 18P13.</title>
        <authorList>
            <consortium name="metaHIT consortium -- http://www.metahit.eu/"/>
            <person name="Pajon A."/>
            <person name="Turner K."/>
            <person name="Parkhill J."/>
            <person name="Bernalier A."/>
        </authorList>
    </citation>
    <scope>NUCLEOTIDE SEQUENCE [LARGE SCALE GENOMIC DNA]</scope>
    <source>
        <strain evidence="2">Type strain: 18P13</strain>
    </source>
</reference>
<proteinExistence type="predicted"/>
<dbReference type="SUPFAM" id="SSF53271">
    <property type="entry name" value="PRTase-like"/>
    <property type="match status" value="1"/>
</dbReference>
<feature type="domain" description="Phosphoribosyltransferase" evidence="1">
    <location>
        <begin position="53"/>
        <end position="131"/>
    </location>
</feature>
<dbReference type="GO" id="GO:0003999">
    <property type="term" value="F:adenine phosphoribosyltransferase activity"/>
    <property type="evidence" value="ECO:0007669"/>
    <property type="project" value="UniProtKB-EC"/>
</dbReference>
<dbReference type="KEGG" id="rch:RUM_11220"/>
<keyword evidence="3" id="KW-1185">Reference proteome</keyword>
<dbReference type="EMBL" id="FP929052">
    <property type="protein sequence ID" value="CBL17273.1"/>
    <property type="molecule type" value="Genomic_DNA"/>
</dbReference>
<accession>D4LCC8</accession>
<dbReference type="PANTHER" id="PTHR43218:SF1">
    <property type="entry name" value="PHOSPHORIBOSYLTRANSFERASE"/>
    <property type="match status" value="1"/>
</dbReference>
<dbReference type="Pfam" id="PF00156">
    <property type="entry name" value="Pribosyltran"/>
    <property type="match status" value="1"/>
</dbReference>
<dbReference type="InterPro" id="IPR000836">
    <property type="entry name" value="PRTase_dom"/>
</dbReference>
<gene>
    <name evidence="2" type="ordered locus">RUM_11220</name>
</gene>
<dbReference type="HOGENOM" id="CLU_073912_1_0_9"/>
<protein>
    <submittedName>
        <fullName evidence="2">Adenine/guanine phosphoribosyltransferases and related PRPP-binding proteins</fullName>
        <ecNumber evidence="2">2.4.2.7</ecNumber>
    </submittedName>
</protein>
<dbReference type="Gene3D" id="3.40.50.2020">
    <property type="match status" value="1"/>
</dbReference>
<dbReference type="NCBIfam" id="NF005592">
    <property type="entry name" value="PRK07322.1"/>
    <property type="match status" value="1"/>
</dbReference>
<dbReference type="PATRIC" id="fig|213810.4.peg.1022"/>
<dbReference type="STRING" id="213810.RUM_11220"/>
<keyword evidence="2" id="KW-0808">Transferase</keyword>
<keyword evidence="2" id="KW-0328">Glycosyltransferase</keyword>
<reference evidence="2" key="2">
    <citation type="submission" date="2010-03" db="EMBL/GenBank/DDBJ databases">
        <authorList>
            <person name="Pajon A."/>
        </authorList>
    </citation>
    <scope>NUCLEOTIDE SEQUENCE</scope>
    <source>
        <strain evidence="2">Type strain: 18P13</strain>
    </source>
</reference>
<dbReference type="AlphaFoldDB" id="D4LCC8"/>
<sequence>MKQTYTLNVAGLQRELPLCPISKTMDIAAFIMLSDVELTVACAKELAARLPEVDVLLTAECKGIPLAYEMARQMGIPYVAARKSVKLYMKNPICVTVQSITTANEQKLYIDEDAVGLLRGKRVAIVDDVISVPGNPLPHW</sequence>
<dbReference type="PANTHER" id="PTHR43218">
    <property type="entry name" value="PHOSPHORIBOSYLTRANSFERASE-RELATED"/>
    <property type="match status" value="1"/>
</dbReference>
<dbReference type="Proteomes" id="UP000007054">
    <property type="component" value="Chromosome"/>
</dbReference>
<name>D4LCC8_RUMC1</name>
<evidence type="ECO:0000259" key="1">
    <source>
        <dbReference type="Pfam" id="PF00156"/>
    </source>
</evidence>
<dbReference type="EC" id="2.4.2.7" evidence="2"/>
<dbReference type="InterPro" id="IPR029057">
    <property type="entry name" value="PRTase-like"/>
</dbReference>
<dbReference type="CDD" id="cd06223">
    <property type="entry name" value="PRTases_typeI"/>
    <property type="match status" value="1"/>
</dbReference>